<evidence type="ECO:0000259" key="1">
    <source>
        <dbReference type="SMART" id="SM00731"/>
    </source>
</evidence>
<accession>A0A3B1BVG0</accession>
<dbReference type="EMBL" id="UOFX01000070">
    <property type="protein sequence ID" value="VAX10345.1"/>
    <property type="molecule type" value="Genomic_DNA"/>
</dbReference>
<evidence type="ECO:0000313" key="2">
    <source>
        <dbReference type="EMBL" id="VAX10345.1"/>
    </source>
</evidence>
<dbReference type="PANTHER" id="PTHR38773">
    <property type="entry name" value="PROTEIN SPRT"/>
    <property type="match status" value="1"/>
</dbReference>
<organism evidence="2">
    <name type="scientific">hydrothermal vent metagenome</name>
    <dbReference type="NCBI Taxonomy" id="652676"/>
    <lineage>
        <taxon>unclassified sequences</taxon>
        <taxon>metagenomes</taxon>
        <taxon>ecological metagenomes</taxon>
    </lineage>
</organism>
<dbReference type="GO" id="GO:0006950">
    <property type="term" value="P:response to stress"/>
    <property type="evidence" value="ECO:0007669"/>
    <property type="project" value="UniProtKB-ARBA"/>
</dbReference>
<name>A0A3B1BVG0_9ZZZZ</name>
<dbReference type="InterPro" id="IPR035240">
    <property type="entry name" value="SprT_Zn_ribbon"/>
</dbReference>
<dbReference type="PANTHER" id="PTHR38773:SF1">
    <property type="entry name" value="PROTEIN SPRT"/>
    <property type="match status" value="1"/>
</dbReference>
<dbReference type="SMART" id="SM00731">
    <property type="entry name" value="SprT"/>
    <property type="match status" value="1"/>
</dbReference>
<proteinExistence type="predicted"/>
<dbReference type="InterPro" id="IPR006640">
    <property type="entry name" value="SprT-like_domain"/>
</dbReference>
<dbReference type="Pfam" id="PF10263">
    <property type="entry name" value="SprT-like"/>
    <property type="match status" value="1"/>
</dbReference>
<gene>
    <name evidence="2" type="ORF">MNBD_GAMMA26-1509</name>
</gene>
<sequence length="168" mass="19552">MLPLVKQVIARTHALLDQAERNFKHTMPQPEIRFNLWGQSAGMVLFQKGCAPVVRFNQQLLRNNQAAFLTQTVPHEVAHMVARTLFGAKIQPHGQEWKDVMMWLGAKGQRCHNFDTRSTKTRRLRLFDYQCDCRSHQLTSIRHNRVRQGSSYYCRSCKQLLQEKACKG</sequence>
<protein>
    <recommendedName>
        <fullName evidence="1">SprT-like domain-containing protein</fullName>
    </recommendedName>
</protein>
<reference evidence="2" key="1">
    <citation type="submission" date="2018-06" db="EMBL/GenBank/DDBJ databases">
        <authorList>
            <person name="Zhirakovskaya E."/>
        </authorList>
    </citation>
    <scope>NUCLEOTIDE SEQUENCE</scope>
</reference>
<dbReference type="Pfam" id="PF17283">
    <property type="entry name" value="Zn_ribbon_SprT"/>
    <property type="match status" value="1"/>
</dbReference>
<dbReference type="AlphaFoldDB" id="A0A3B1BVG0"/>
<feature type="domain" description="SprT-like" evidence="1">
    <location>
        <begin position="10"/>
        <end position="164"/>
    </location>
</feature>